<protein>
    <submittedName>
        <fullName evidence="1">Energy-converting hydrogenase A subunit R</fullName>
    </submittedName>
</protein>
<reference evidence="1 2" key="1">
    <citation type="submission" date="2016-10" db="EMBL/GenBank/DDBJ databases">
        <authorList>
            <person name="Varghese N."/>
            <person name="Submissions S."/>
        </authorList>
    </citation>
    <scope>NUCLEOTIDE SEQUENCE [LARGE SCALE GENOMIC DNA]</scope>
    <source>
        <strain evidence="1 2">DSM 16643</strain>
    </source>
</reference>
<keyword evidence="2" id="KW-1185">Reference proteome</keyword>
<dbReference type="Proteomes" id="UP000323439">
    <property type="component" value="Unassembled WGS sequence"/>
</dbReference>
<sequence length="348" mass="39970">MFEKSFITDCEGPLTLNDNAFELCEHFIENGGELFKILSLYDDYLVDVVKKDGYKAGNTLKLILPFFVLEKLENRDMIDFSRNNIYAVRDSKFLLKYLKEAMNTYIVSTSYGQYIEALSNYMEFPFENTYYTKVDVDVLSLNDEEMQKVAQFKNQILENPEDYGLFDEIFFEEIPKMAIYEEIKKIDVVGGLGKKLAIDDIIEKDKIDVNQILYIGDSITDVEPLEFAFKNNGISISFNGNEYPLKVAQIAIVSPSAIATAVIADIYANNDKNKVLDFINDYNSTESINELFDGYEINSEIRERFFEVFDDDSFPIIKIIDEENYDEILNESVKMRNGIRGDDIGGLG</sequence>
<name>A0A1G5VQV9_9EURY</name>
<dbReference type="EMBL" id="FMXB01000005">
    <property type="protein sequence ID" value="SDA48138.1"/>
    <property type="molecule type" value="Genomic_DNA"/>
</dbReference>
<gene>
    <name evidence="1" type="ORF">SAMN02910315_00789</name>
</gene>
<dbReference type="InterPro" id="IPR023214">
    <property type="entry name" value="HAD_sf"/>
</dbReference>
<dbReference type="SUPFAM" id="SSF56784">
    <property type="entry name" value="HAD-like"/>
    <property type="match status" value="1"/>
</dbReference>
<organism evidence="1 2">
    <name type="scientific">Methanobrevibacter millerae</name>
    <dbReference type="NCBI Taxonomy" id="230361"/>
    <lineage>
        <taxon>Archaea</taxon>
        <taxon>Methanobacteriati</taxon>
        <taxon>Methanobacteriota</taxon>
        <taxon>Methanomada group</taxon>
        <taxon>Methanobacteria</taxon>
        <taxon>Methanobacteriales</taxon>
        <taxon>Methanobacteriaceae</taxon>
        <taxon>Methanobrevibacter</taxon>
    </lineage>
</organism>
<dbReference type="AlphaFoldDB" id="A0A1G5VQV9"/>
<dbReference type="Gene3D" id="1.10.3870.10">
    <property type="entry name" value="AF1437-like domain superfamily"/>
    <property type="match status" value="1"/>
</dbReference>
<dbReference type="STRING" id="230361.sm9_0726"/>
<evidence type="ECO:0000313" key="1">
    <source>
        <dbReference type="EMBL" id="SDA48138.1"/>
    </source>
</evidence>
<proteinExistence type="predicted"/>
<dbReference type="Gene3D" id="3.40.50.1000">
    <property type="entry name" value="HAD superfamily/HAD-like"/>
    <property type="match status" value="1"/>
</dbReference>
<accession>A0A1G5VQV9</accession>
<dbReference type="InterPro" id="IPR036412">
    <property type="entry name" value="HAD-like_sf"/>
</dbReference>
<evidence type="ECO:0000313" key="2">
    <source>
        <dbReference type="Proteomes" id="UP000323439"/>
    </source>
</evidence>
<dbReference type="RefSeq" id="WP_149731401.1">
    <property type="nucleotide sequence ID" value="NZ_FMXB01000005.1"/>
</dbReference>
<dbReference type="OrthoDB" id="359083at2157"/>